<feature type="compositionally biased region" description="Acidic residues" evidence="1">
    <location>
        <begin position="605"/>
        <end position="619"/>
    </location>
</feature>
<dbReference type="Proteomes" id="UP000748756">
    <property type="component" value="Unassembled WGS sequence"/>
</dbReference>
<evidence type="ECO:0000313" key="2">
    <source>
        <dbReference type="EMBL" id="KAF9130238.1"/>
    </source>
</evidence>
<feature type="compositionally biased region" description="Low complexity" evidence="1">
    <location>
        <begin position="81"/>
        <end position="91"/>
    </location>
</feature>
<accession>A0A9P5V190</accession>
<feature type="region of interest" description="Disordered" evidence="1">
    <location>
        <begin position="642"/>
        <end position="683"/>
    </location>
</feature>
<feature type="compositionally biased region" description="Low complexity" evidence="1">
    <location>
        <begin position="334"/>
        <end position="344"/>
    </location>
</feature>
<sequence>MVPARTTTVLLGLTAATSLFLLSTAFPVVLPPQRHHPYDSLSSSSSPSSSSSSSQQSYGHFYAQDPNSRQIKEQVSEDDNLQQQPPHLRPQQPRPYPQASNINRDGESDGLGQNTHSFQNLLLTRPSSASLPQHHRQEQEQESALRTPSSTSSPLSSSWSSSSSSSSSPPHSPFSSRHSTQPSLSSQHHQHELRVQTFKTHGHIPPQDQILHQCTTHFLALLDTEISDRLLAQLSRLVMMLPVIGVETRAVIRQKVTEVMGSVVEGLKHYEAIERVIRTAVDDAGGLQLLQLTPSTRSAIGGGNSLNRGGREELFVVDDSRNDQISEYEDVDDVSGGNSNNNNDKAATTTTGMIDESQIPVITDIAMEAVLDYMAEILNPSLVIHQLTEAIQGALFEISNQRKALQRMRWERHNDSGDDEDGYLENVNEVELDLDDLSSQSLSSHRPADRHGVDLLSDGWVWSGPSSRDKNGSSRDSSINSLLEEDEDSEDDDSRGRDEDLWDEDMETHQWGSTGHLFEDFEDEDTLLNNDTSSDSSSQTVMSKLARQGITKQDMENWDMAAATLGDDGGEDGESENDDESWDPYSIGIRESDDGTGNDNGGGDGAEDEEGDDPMADTSEDYGRERYLQQSYFNRFQKRSLFASPPAPHSDATKQPEPQKAASTAGAPSLRIIVDNPKPTTGATTTIKPIRRPNLAPDLRLENLLTQLIEPLLTTFIEEDFPASCKRVQGELMDEIIWSLDQSELNGGHDGLDSDEERMLLLSELEY</sequence>
<feature type="compositionally biased region" description="Low complexity" evidence="1">
    <location>
        <begin position="148"/>
        <end position="176"/>
    </location>
</feature>
<feature type="region of interest" description="Disordered" evidence="1">
    <location>
        <begin position="127"/>
        <end position="192"/>
    </location>
</feature>
<keyword evidence="3" id="KW-1185">Reference proteome</keyword>
<feature type="compositionally biased region" description="Low complexity" evidence="1">
    <location>
        <begin position="40"/>
        <end position="57"/>
    </location>
</feature>
<feature type="compositionally biased region" description="Polar residues" evidence="1">
    <location>
        <begin position="177"/>
        <end position="187"/>
    </location>
</feature>
<name>A0A9P5V190_9FUNG</name>
<comment type="caution">
    <text evidence="2">The sequence shown here is derived from an EMBL/GenBank/DDBJ whole genome shotgun (WGS) entry which is preliminary data.</text>
</comment>
<feature type="region of interest" description="Disordered" evidence="1">
    <location>
        <begin position="36"/>
        <end position="114"/>
    </location>
</feature>
<organism evidence="2 3">
    <name type="scientific">Linnemannia schmuckeri</name>
    <dbReference type="NCBI Taxonomy" id="64567"/>
    <lineage>
        <taxon>Eukaryota</taxon>
        <taxon>Fungi</taxon>
        <taxon>Fungi incertae sedis</taxon>
        <taxon>Mucoromycota</taxon>
        <taxon>Mortierellomycotina</taxon>
        <taxon>Mortierellomycetes</taxon>
        <taxon>Mortierellales</taxon>
        <taxon>Mortierellaceae</taxon>
        <taxon>Linnemannia</taxon>
    </lineage>
</organism>
<gene>
    <name evidence="2" type="ORF">BG015_004036</name>
</gene>
<evidence type="ECO:0000313" key="3">
    <source>
        <dbReference type="Proteomes" id="UP000748756"/>
    </source>
</evidence>
<dbReference type="EMBL" id="JAAAUQ010001952">
    <property type="protein sequence ID" value="KAF9130238.1"/>
    <property type="molecule type" value="Genomic_DNA"/>
</dbReference>
<feature type="compositionally biased region" description="Acidic residues" evidence="1">
    <location>
        <begin position="568"/>
        <end position="582"/>
    </location>
</feature>
<feature type="region of interest" description="Disordered" evidence="1">
    <location>
        <begin position="563"/>
        <end position="619"/>
    </location>
</feature>
<reference evidence="2" key="1">
    <citation type="journal article" date="2020" name="Fungal Divers.">
        <title>Resolving the Mortierellaceae phylogeny through synthesis of multi-gene phylogenetics and phylogenomics.</title>
        <authorList>
            <person name="Vandepol N."/>
            <person name="Liber J."/>
            <person name="Desiro A."/>
            <person name="Na H."/>
            <person name="Kennedy M."/>
            <person name="Barry K."/>
            <person name="Grigoriev I.V."/>
            <person name="Miller A.N."/>
            <person name="O'Donnell K."/>
            <person name="Stajich J.E."/>
            <person name="Bonito G."/>
        </authorList>
    </citation>
    <scope>NUCLEOTIDE SEQUENCE</scope>
    <source>
        <strain evidence="2">NRRL 6426</strain>
    </source>
</reference>
<proteinExistence type="predicted"/>
<feature type="region of interest" description="Disordered" evidence="1">
    <location>
        <begin position="328"/>
        <end position="348"/>
    </location>
</feature>
<dbReference type="AlphaFoldDB" id="A0A9P5V190"/>
<evidence type="ECO:0000256" key="1">
    <source>
        <dbReference type="SAM" id="MobiDB-lite"/>
    </source>
</evidence>
<feature type="region of interest" description="Disordered" evidence="1">
    <location>
        <begin position="464"/>
        <end position="509"/>
    </location>
</feature>
<protein>
    <submittedName>
        <fullName evidence="2">Uncharacterized protein</fullName>
    </submittedName>
</protein>
<feature type="compositionally biased region" description="Acidic residues" evidence="1">
    <location>
        <begin position="483"/>
        <end position="493"/>
    </location>
</feature>
<dbReference type="OrthoDB" id="2440757at2759"/>